<dbReference type="CDD" id="cd08582">
    <property type="entry name" value="GDPD_like_2"/>
    <property type="match status" value="1"/>
</dbReference>
<proteinExistence type="predicted"/>
<dbReference type="PROSITE" id="PS51704">
    <property type="entry name" value="GP_PDE"/>
    <property type="match status" value="1"/>
</dbReference>
<dbReference type="GO" id="GO:0006629">
    <property type="term" value="P:lipid metabolic process"/>
    <property type="evidence" value="ECO:0007669"/>
    <property type="project" value="InterPro"/>
</dbReference>
<keyword evidence="3" id="KW-1185">Reference proteome</keyword>
<dbReference type="PANTHER" id="PTHR46211">
    <property type="entry name" value="GLYCEROPHOSPHORYL DIESTER PHOSPHODIESTERASE"/>
    <property type="match status" value="1"/>
</dbReference>
<evidence type="ECO:0000259" key="1">
    <source>
        <dbReference type="PROSITE" id="PS51704"/>
    </source>
</evidence>
<dbReference type="Gene3D" id="3.20.20.190">
    <property type="entry name" value="Phosphatidylinositol (PI) phosphodiesterase"/>
    <property type="match status" value="1"/>
</dbReference>
<reference evidence="2 3" key="1">
    <citation type="submission" date="2019-11" db="EMBL/GenBank/DDBJ databases">
        <title>Complete genome sequence of Corynebacterium kalinowskii 1959, a novel Corynebacterium species isolated from soil of a small paddock in Vilsendorf, Germany.</title>
        <authorList>
            <person name="Schaffert L."/>
            <person name="Ruwe M."/>
            <person name="Milse J."/>
            <person name="Hanuschka K."/>
            <person name="Ortseifen V."/>
            <person name="Droste J."/>
            <person name="Brandt D."/>
            <person name="Schlueter L."/>
            <person name="Kutter Y."/>
            <person name="Vinke S."/>
            <person name="Viehoefer P."/>
            <person name="Jacob L."/>
            <person name="Luebke N.-C."/>
            <person name="Schulte-Berndt E."/>
            <person name="Hain C."/>
            <person name="Linder M."/>
            <person name="Schmidt P."/>
            <person name="Wollenschlaeger L."/>
            <person name="Luttermann T."/>
            <person name="Thieme E."/>
            <person name="Hassa J."/>
            <person name="Haak M."/>
            <person name="Wittchen M."/>
            <person name="Mentz A."/>
            <person name="Persicke M."/>
            <person name="Busche T."/>
            <person name="Ruckert C."/>
        </authorList>
    </citation>
    <scope>NUCLEOTIDE SEQUENCE [LARGE SCALE GENOMIC DNA]</scope>
    <source>
        <strain evidence="2 3">2039</strain>
    </source>
</reference>
<dbReference type="InterPro" id="IPR017946">
    <property type="entry name" value="PLC-like_Pdiesterase_TIM-brl"/>
</dbReference>
<dbReference type="KEGG" id="cok:COCCU_13320"/>
<feature type="domain" description="GP-PDE" evidence="1">
    <location>
        <begin position="1"/>
        <end position="236"/>
    </location>
</feature>
<dbReference type="GO" id="GO:0008889">
    <property type="term" value="F:glycerophosphodiester phosphodiesterase activity"/>
    <property type="evidence" value="ECO:0007669"/>
    <property type="project" value="UniProtKB-EC"/>
</dbReference>
<evidence type="ECO:0000313" key="2">
    <source>
        <dbReference type="EMBL" id="QGU08563.1"/>
    </source>
</evidence>
<accession>A0A6B8VWQ3</accession>
<dbReference type="AlphaFoldDB" id="A0A6B8VWQ3"/>
<gene>
    <name evidence="2" type="primary">glpQ1</name>
    <name evidence="2" type="ORF">COCCU_13320</name>
</gene>
<organism evidence="2 3">
    <name type="scientific">Corynebacterium occultum</name>
    <dbReference type="NCBI Taxonomy" id="2675219"/>
    <lineage>
        <taxon>Bacteria</taxon>
        <taxon>Bacillati</taxon>
        <taxon>Actinomycetota</taxon>
        <taxon>Actinomycetes</taxon>
        <taxon>Mycobacteriales</taxon>
        <taxon>Corynebacteriaceae</taxon>
        <taxon>Corynebacterium</taxon>
    </lineage>
</organism>
<dbReference type="EC" id="3.1.4.46" evidence="2"/>
<name>A0A6B8VWQ3_9CORY</name>
<dbReference type="EMBL" id="CP046455">
    <property type="protein sequence ID" value="QGU08563.1"/>
    <property type="molecule type" value="Genomic_DNA"/>
</dbReference>
<keyword evidence="2" id="KW-0378">Hydrolase</keyword>
<dbReference type="RefSeq" id="WP_156232180.1">
    <property type="nucleotide sequence ID" value="NZ_CP046455.1"/>
</dbReference>
<dbReference type="InterPro" id="IPR030395">
    <property type="entry name" value="GP_PDE_dom"/>
</dbReference>
<dbReference type="Pfam" id="PF03009">
    <property type="entry name" value="GDPD"/>
    <property type="match status" value="1"/>
</dbReference>
<evidence type="ECO:0000313" key="3">
    <source>
        <dbReference type="Proteomes" id="UP000424462"/>
    </source>
</evidence>
<dbReference type="PANTHER" id="PTHR46211:SF13">
    <property type="entry name" value="GLYCEROPHOSPHODIESTER PHOSPHODIESTERASE 1-RELATED"/>
    <property type="match status" value="1"/>
</dbReference>
<dbReference type="Proteomes" id="UP000424462">
    <property type="component" value="Chromosome"/>
</dbReference>
<sequence length="239" mass="27298">MKLIAHRGLSSLYPELTEIAFAKALELDIHGVETDVRLSKDGIVVCVHDPIIDRVADGRGRVSELTLQQLRGYNFGTEAMKQSVLTLDELLEMLVQYEDKHLYIETKHPVRFSRILEEQVVLRLRYHGLLFDPRIHIISFAASSITWMKEMAPQLDRIHLRRSWEKWLNPVPNFVGHPTGLGISVERARKNPEFIGKWGLPTYVWTVDNASDIRWAKKQGVDMLATNVPGRAAALLARN</sequence>
<dbReference type="SUPFAM" id="SSF51695">
    <property type="entry name" value="PLC-like phosphodiesterases"/>
    <property type="match status" value="1"/>
</dbReference>
<protein>
    <submittedName>
        <fullName evidence="2">Putative glycerophosphoryl diester phosphodiesterase 1</fullName>
        <ecNumber evidence="2">3.1.4.46</ecNumber>
    </submittedName>
</protein>